<keyword evidence="7" id="KW-0762">Sugar transport</keyword>
<accession>A0A8E1RY89</accession>
<evidence type="ECO:0000256" key="8">
    <source>
        <dbReference type="ARBA" id="ARBA00023136"/>
    </source>
</evidence>
<keyword evidence="8 9" id="KW-0472">Membrane</keyword>
<reference evidence="11 12" key="1">
    <citation type="journal article" date="2016" name="Front. Microbiol.">
        <title>Genomic Resource of Rice Seed Associated Bacteria.</title>
        <authorList>
            <person name="Midha S."/>
            <person name="Bansal K."/>
            <person name="Sharma S."/>
            <person name="Kumar N."/>
            <person name="Patil P.P."/>
            <person name="Chaudhry V."/>
            <person name="Patil P.B."/>
        </authorList>
    </citation>
    <scope>NUCLEOTIDE SEQUENCE [LARGE SCALE GENOMIC DNA]</scope>
    <source>
        <strain evidence="11 12">SA3</strain>
    </source>
</reference>
<dbReference type="EMBL" id="LDSE01000024">
    <property type="protein sequence ID" value="KTS67205.1"/>
    <property type="molecule type" value="Genomic_DNA"/>
</dbReference>
<sequence>MKDILLAIFKYRGFIWSSVKRDFQSRYQMSILGAAWLVLQPLAMITVYTVIFSQLMQARLPQSTGPFAYSIYLCSGILTWGLFAEILSRMQVVFIENANLIKKVTFPRICLPVIIILSCILNFLIIFFLFLFFLSLTGNFPGWNFFYVIPVLIVQILLASGLGITLGVLNVFFRDVGQFVTVLLQFWFWFTPVVYVYTTLPVWAQGWLSYNPMTSVINGYHEIFVHNSIPDFFAMKWTIGIAVIFCGLGLYLFRKHAADMVDEL</sequence>
<evidence type="ECO:0000313" key="11">
    <source>
        <dbReference type="EMBL" id="KTS67205.1"/>
    </source>
</evidence>
<comment type="subcellular location">
    <subcellularLocation>
        <location evidence="9">Cell inner membrane</location>
        <topology evidence="9">Multi-pass membrane protein</topology>
    </subcellularLocation>
    <subcellularLocation>
        <location evidence="1">Cell membrane</location>
        <topology evidence="1">Multi-pass membrane protein</topology>
    </subcellularLocation>
</comment>
<feature type="transmembrane region" description="Helical" evidence="9">
    <location>
        <begin position="179"/>
        <end position="198"/>
    </location>
</feature>
<dbReference type="PROSITE" id="PS51012">
    <property type="entry name" value="ABC_TM2"/>
    <property type="match status" value="1"/>
</dbReference>
<evidence type="ECO:0000256" key="3">
    <source>
        <dbReference type="ARBA" id="ARBA00022448"/>
    </source>
</evidence>
<dbReference type="PANTHER" id="PTHR30413">
    <property type="entry name" value="INNER MEMBRANE TRANSPORT PERMEASE"/>
    <property type="match status" value="1"/>
</dbReference>
<keyword evidence="7" id="KW-0625">Polysaccharide transport</keyword>
<feature type="transmembrane region" description="Helical" evidence="9">
    <location>
        <begin position="31"/>
        <end position="55"/>
    </location>
</feature>
<evidence type="ECO:0000256" key="5">
    <source>
        <dbReference type="ARBA" id="ARBA00022692"/>
    </source>
</evidence>
<keyword evidence="4 9" id="KW-1003">Cell membrane</keyword>
<evidence type="ECO:0000256" key="7">
    <source>
        <dbReference type="ARBA" id="ARBA00023047"/>
    </source>
</evidence>
<dbReference type="GO" id="GO:0005886">
    <property type="term" value="C:plasma membrane"/>
    <property type="evidence" value="ECO:0007669"/>
    <property type="project" value="UniProtKB-SubCell"/>
</dbReference>
<dbReference type="Pfam" id="PF01061">
    <property type="entry name" value="ABC2_membrane"/>
    <property type="match status" value="1"/>
</dbReference>
<dbReference type="Proteomes" id="UP000071979">
    <property type="component" value="Unassembled WGS sequence"/>
</dbReference>
<feature type="transmembrane region" description="Helical" evidence="9">
    <location>
        <begin position="234"/>
        <end position="253"/>
    </location>
</feature>
<evidence type="ECO:0000256" key="1">
    <source>
        <dbReference type="ARBA" id="ARBA00004651"/>
    </source>
</evidence>
<dbReference type="GO" id="GO:0015920">
    <property type="term" value="P:lipopolysaccharide transport"/>
    <property type="evidence" value="ECO:0007669"/>
    <property type="project" value="TreeGrafter"/>
</dbReference>
<feature type="transmembrane region" description="Helical" evidence="9">
    <location>
        <begin position="145"/>
        <end position="172"/>
    </location>
</feature>
<dbReference type="PANTHER" id="PTHR30413:SF10">
    <property type="entry name" value="CAPSULE POLYSACCHARIDE EXPORT INNER-MEMBRANE PROTEIN CTRC"/>
    <property type="match status" value="1"/>
</dbReference>
<evidence type="ECO:0000313" key="12">
    <source>
        <dbReference type="Proteomes" id="UP000071979"/>
    </source>
</evidence>
<protein>
    <recommendedName>
        <fullName evidence="9">Transport permease protein</fullName>
    </recommendedName>
</protein>
<proteinExistence type="inferred from homology"/>
<evidence type="ECO:0000259" key="10">
    <source>
        <dbReference type="PROSITE" id="PS51012"/>
    </source>
</evidence>
<dbReference type="InterPro" id="IPR013525">
    <property type="entry name" value="ABC2_TM"/>
</dbReference>
<dbReference type="RefSeq" id="WP_058775755.1">
    <property type="nucleotide sequence ID" value="NZ_CP082346.1"/>
</dbReference>
<keyword evidence="5 9" id="KW-0812">Transmembrane</keyword>
<dbReference type="GeneID" id="67451350"/>
<comment type="caution">
    <text evidence="11">The sequence shown here is derived from an EMBL/GenBank/DDBJ whole genome shotgun (WGS) entry which is preliminary data.</text>
</comment>
<feature type="domain" description="ABC transmembrane type-2" evidence="10">
    <location>
        <begin position="32"/>
        <end position="256"/>
    </location>
</feature>
<dbReference type="AlphaFoldDB" id="A0A8E1RY89"/>
<feature type="transmembrane region" description="Helical" evidence="9">
    <location>
        <begin position="67"/>
        <end position="88"/>
    </location>
</feature>
<evidence type="ECO:0000256" key="2">
    <source>
        <dbReference type="ARBA" id="ARBA00007783"/>
    </source>
</evidence>
<evidence type="ECO:0000256" key="6">
    <source>
        <dbReference type="ARBA" id="ARBA00022989"/>
    </source>
</evidence>
<dbReference type="GO" id="GO:0140359">
    <property type="term" value="F:ABC-type transporter activity"/>
    <property type="evidence" value="ECO:0007669"/>
    <property type="project" value="InterPro"/>
</dbReference>
<organism evidence="11 12">
    <name type="scientific">Pantoea dispersa</name>
    <dbReference type="NCBI Taxonomy" id="59814"/>
    <lineage>
        <taxon>Bacteria</taxon>
        <taxon>Pseudomonadati</taxon>
        <taxon>Pseudomonadota</taxon>
        <taxon>Gammaproteobacteria</taxon>
        <taxon>Enterobacterales</taxon>
        <taxon>Erwiniaceae</taxon>
        <taxon>Pantoea</taxon>
    </lineage>
</organism>
<feature type="transmembrane region" description="Helical" evidence="9">
    <location>
        <begin position="109"/>
        <end position="133"/>
    </location>
</feature>
<dbReference type="InterPro" id="IPR047817">
    <property type="entry name" value="ABC2_TM_bact-type"/>
</dbReference>
<name>A0A8E1RY89_9GAMM</name>
<evidence type="ECO:0000256" key="4">
    <source>
        <dbReference type="ARBA" id="ARBA00022475"/>
    </source>
</evidence>
<keyword evidence="3 9" id="KW-0813">Transport</keyword>
<gene>
    <name evidence="11" type="ORF">SA3R_13510</name>
</gene>
<keyword evidence="6 9" id="KW-1133">Transmembrane helix</keyword>
<evidence type="ECO:0000256" key="9">
    <source>
        <dbReference type="RuleBase" id="RU361157"/>
    </source>
</evidence>
<dbReference type="GO" id="GO:0015774">
    <property type="term" value="P:polysaccharide transport"/>
    <property type="evidence" value="ECO:0007669"/>
    <property type="project" value="UniProtKB-KW"/>
</dbReference>
<comment type="similarity">
    <text evidence="2 9">Belongs to the ABC-2 integral membrane protein family.</text>
</comment>